<evidence type="ECO:0000313" key="2">
    <source>
        <dbReference type="Proteomes" id="UP001212602"/>
    </source>
</evidence>
<evidence type="ECO:0000313" key="1">
    <source>
        <dbReference type="EMBL" id="MDA7418419.1"/>
    </source>
</evidence>
<gene>
    <name evidence="1" type="ORF">PGB34_18780</name>
</gene>
<accession>A0AAE3NC50</accession>
<protein>
    <submittedName>
        <fullName evidence="1">Uncharacterized protein</fullName>
    </submittedName>
</protein>
<dbReference type="Proteomes" id="UP001212602">
    <property type="component" value="Unassembled WGS sequence"/>
</dbReference>
<comment type="caution">
    <text evidence="1">The sequence shown here is derived from an EMBL/GenBank/DDBJ whole genome shotgun (WGS) entry which is preliminary data.</text>
</comment>
<sequence>MRGKAETFGSEQQTAASAAATVVASSQDSDDFSLAMTGASGPLLRIASQGLRGDVAGNSPRNPRICNVRNIAWPAPIAR</sequence>
<name>A0AAE3NC50_9BURK</name>
<dbReference type="RefSeq" id="WP_271429635.1">
    <property type="nucleotide sequence ID" value="NZ_JAQIPB010000009.1"/>
</dbReference>
<keyword evidence="2" id="KW-1185">Reference proteome</keyword>
<dbReference type="EMBL" id="JAQIPB010000009">
    <property type="protein sequence ID" value="MDA7418419.1"/>
    <property type="molecule type" value="Genomic_DNA"/>
</dbReference>
<dbReference type="AlphaFoldDB" id="A0AAE3NC50"/>
<proteinExistence type="predicted"/>
<reference evidence="1" key="1">
    <citation type="submission" date="2023-01" db="EMBL/GenBank/DDBJ databases">
        <title>Xenophilus mangrovi sp. nov., isolated from soil of Mangrove nature reserve.</title>
        <authorList>
            <person name="Xu S."/>
            <person name="Liu Z."/>
            <person name="Xu Y."/>
        </authorList>
    </citation>
    <scope>NUCLEOTIDE SEQUENCE</scope>
    <source>
        <strain evidence="1">YW8</strain>
    </source>
</reference>
<organism evidence="1 2">
    <name type="scientific">Xenophilus arseniciresistens</name>
    <dbReference type="NCBI Taxonomy" id="1283306"/>
    <lineage>
        <taxon>Bacteria</taxon>
        <taxon>Pseudomonadati</taxon>
        <taxon>Pseudomonadota</taxon>
        <taxon>Betaproteobacteria</taxon>
        <taxon>Burkholderiales</taxon>
        <taxon>Comamonadaceae</taxon>
        <taxon>Xenophilus</taxon>
    </lineage>
</organism>